<evidence type="ECO:0000313" key="7">
    <source>
        <dbReference type="Proteomes" id="UP000326671"/>
    </source>
</evidence>
<dbReference type="OrthoDB" id="5345169at2"/>
<comment type="subunit">
    <text evidence="2">Homodimer.</text>
</comment>
<dbReference type="RefSeq" id="WP_150442422.1">
    <property type="nucleotide sequence ID" value="NZ_VYKL01000045.1"/>
</dbReference>
<dbReference type="InterPro" id="IPR023753">
    <property type="entry name" value="FAD/NAD-binding_dom"/>
</dbReference>
<protein>
    <submittedName>
        <fullName evidence="6">FAD-binding protein</fullName>
    </submittedName>
</protein>
<dbReference type="EMBL" id="VYKL01000045">
    <property type="protein sequence ID" value="KAA9014494.1"/>
    <property type="molecule type" value="Genomic_DNA"/>
</dbReference>
<dbReference type="Proteomes" id="UP000326671">
    <property type="component" value="Unassembled WGS sequence"/>
</dbReference>
<dbReference type="PRINTS" id="PR00469">
    <property type="entry name" value="PNDRDTASEII"/>
</dbReference>
<comment type="caution">
    <text evidence="6">The sequence shown here is derived from an EMBL/GenBank/DDBJ whole genome shotgun (WGS) entry which is preliminary data.</text>
</comment>
<dbReference type="PANTHER" id="PTHR48105">
    <property type="entry name" value="THIOREDOXIN REDUCTASE 1-RELATED-RELATED"/>
    <property type="match status" value="1"/>
</dbReference>
<dbReference type="GO" id="GO:0016491">
    <property type="term" value="F:oxidoreductase activity"/>
    <property type="evidence" value="ECO:0007669"/>
    <property type="project" value="UniProtKB-KW"/>
</dbReference>
<dbReference type="Gene3D" id="3.50.50.60">
    <property type="entry name" value="FAD/NAD(P)-binding domain"/>
    <property type="match status" value="1"/>
</dbReference>
<keyword evidence="4" id="KW-0560">Oxidoreductase</keyword>
<organism evidence="6 7">
    <name type="scientific">Niallia endozanthoxylica</name>
    <dbReference type="NCBI Taxonomy" id="2036016"/>
    <lineage>
        <taxon>Bacteria</taxon>
        <taxon>Bacillati</taxon>
        <taxon>Bacillota</taxon>
        <taxon>Bacilli</taxon>
        <taxon>Bacillales</taxon>
        <taxon>Bacillaceae</taxon>
        <taxon>Niallia</taxon>
    </lineage>
</organism>
<proteinExistence type="predicted"/>
<feature type="domain" description="FAD/NAD(P)-binding" evidence="5">
    <location>
        <begin position="2"/>
        <end position="117"/>
    </location>
</feature>
<comment type="cofactor">
    <cofactor evidence="1">
        <name>FAD</name>
        <dbReference type="ChEBI" id="CHEBI:57692"/>
    </cofactor>
</comment>
<dbReference type="AlphaFoldDB" id="A0A5J5H4X4"/>
<dbReference type="Pfam" id="PF07992">
    <property type="entry name" value="Pyr_redox_2"/>
    <property type="match status" value="1"/>
</dbReference>
<accession>A0A5J5H4X4</accession>
<dbReference type="SUPFAM" id="SSF51905">
    <property type="entry name" value="FAD/NAD(P)-binding domain"/>
    <property type="match status" value="1"/>
</dbReference>
<gene>
    <name evidence="6" type="ORF">F4V44_23395</name>
</gene>
<evidence type="ECO:0000256" key="4">
    <source>
        <dbReference type="ARBA" id="ARBA00023002"/>
    </source>
</evidence>
<keyword evidence="7" id="KW-1185">Reference proteome</keyword>
<dbReference type="PRINTS" id="PR00368">
    <property type="entry name" value="FADPNR"/>
</dbReference>
<dbReference type="InterPro" id="IPR050097">
    <property type="entry name" value="Ferredoxin-NADP_redctase_2"/>
</dbReference>
<keyword evidence="3" id="KW-0285">Flavoprotein</keyword>
<reference evidence="6 7" key="1">
    <citation type="submission" date="2019-09" db="EMBL/GenBank/DDBJ databases">
        <title>Whole genome sequences of isolates from the Mars Exploration Rovers.</title>
        <authorList>
            <person name="Seuylemezian A."/>
            <person name="Vaishampayan P."/>
        </authorList>
    </citation>
    <scope>NUCLEOTIDE SEQUENCE [LARGE SCALE GENOMIC DNA]</scope>
    <source>
        <strain evidence="6 7">MER_TA_151</strain>
    </source>
</reference>
<evidence type="ECO:0000256" key="1">
    <source>
        <dbReference type="ARBA" id="ARBA00001974"/>
    </source>
</evidence>
<evidence type="ECO:0000313" key="6">
    <source>
        <dbReference type="EMBL" id="KAA9014494.1"/>
    </source>
</evidence>
<evidence type="ECO:0000259" key="5">
    <source>
        <dbReference type="Pfam" id="PF07992"/>
    </source>
</evidence>
<name>A0A5J5H4X4_9BACI</name>
<evidence type="ECO:0000256" key="2">
    <source>
        <dbReference type="ARBA" id="ARBA00011738"/>
    </source>
</evidence>
<sequence>MYEIAIIGAGPAGGSAALFAAKAGKKTLLLDSNKSMTARAWMENHYSVEAIAGPDMLEVGKKQAAKFGAEMKEETVTNITGEAGSFVIETESGSKYEAGHIIIATGALTNLAESLGIETKDHREPRFKTAISVNADGETSKKGIWAAGVAAGVSAHTIVTAGDGARIAINVISEIIGERYVDHDVLKA</sequence>
<dbReference type="InterPro" id="IPR036188">
    <property type="entry name" value="FAD/NAD-bd_sf"/>
</dbReference>
<evidence type="ECO:0000256" key="3">
    <source>
        <dbReference type="ARBA" id="ARBA00022630"/>
    </source>
</evidence>